<keyword evidence="1" id="KW-1185">Reference proteome</keyword>
<organism evidence="1 2">
    <name type="scientific">Steinernema glaseri</name>
    <dbReference type="NCBI Taxonomy" id="37863"/>
    <lineage>
        <taxon>Eukaryota</taxon>
        <taxon>Metazoa</taxon>
        <taxon>Ecdysozoa</taxon>
        <taxon>Nematoda</taxon>
        <taxon>Chromadorea</taxon>
        <taxon>Rhabditida</taxon>
        <taxon>Tylenchina</taxon>
        <taxon>Panagrolaimomorpha</taxon>
        <taxon>Strongyloidoidea</taxon>
        <taxon>Steinernematidae</taxon>
        <taxon>Steinernema</taxon>
    </lineage>
</organism>
<evidence type="ECO:0000313" key="2">
    <source>
        <dbReference type="WBParaSite" id="L893_g8323.t1"/>
    </source>
</evidence>
<dbReference type="Proteomes" id="UP000095287">
    <property type="component" value="Unplaced"/>
</dbReference>
<name>A0A1I8AR01_9BILA</name>
<evidence type="ECO:0000313" key="1">
    <source>
        <dbReference type="Proteomes" id="UP000095287"/>
    </source>
</evidence>
<proteinExistence type="predicted"/>
<dbReference type="WBParaSite" id="L893_g8323.t1">
    <property type="protein sequence ID" value="L893_g8323.t1"/>
    <property type="gene ID" value="L893_g8323"/>
</dbReference>
<reference evidence="2" key="1">
    <citation type="submission" date="2016-11" db="UniProtKB">
        <authorList>
            <consortium name="WormBaseParasite"/>
        </authorList>
    </citation>
    <scope>IDENTIFICATION</scope>
</reference>
<sequence length="83" mass="9193">MTFTQWHLLVGKDQKKPIKIACLSEPSKADEDESEFGKFELFCGGRISGSKRKGGRNISDPATILFFGAFDRFGNTAIFTTNS</sequence>
<dbReference type="AlphaFoldDB" id="A0A1I8AR01"/>
<accession>A0A1I8AR01</accession>
<protein>
    <submittedName>
        <fullName evidence="2">Transposase</fullName>
    </submittedName>
</protein>